<keyword evidence="3" id="KW-1185">Reference proteome</keyword>
<dbReference type="Gene3D" id="3.40.50.300">
    <property type="entry name" value="P-loop containing nucleotide triphosphate hydrolases"/>
    <property type="match status" value="1"/>
</dbReference>
<protein>
    <recommendedName>
        <fullName evidence="1">Helicase C-terminal domain-containing protein</fullName>
    </recommendedName>
</protein>
<dbReference type="CDD" id="cd18785">
    <property type="entry name" value="SF2_C"/>
    <property type="match status" value="1"/>
</dbReference>
<feature type="domain" description="Helicase C-terminal" evidence="1">
    <location>
        <begin position="2"/>
        <end position="46"/>
    </location>
</feature>
<reference evidence="2 3" key="1">
    <citation type="submission" date="2020-06" db="EMBL/GenBank/DDBJ databases">
        <title>The yeast mating-type switching endonuclease HO is a domesticated member of an unorthodox homing genetic element family.</title>
        <authorList>
            <person name="Coughlan A.Y."/>
            <person name="Lombardi L."/>
            <person name="Braun-Galleani S."/>
            <person name="Martos A.R."/>
            <person name="Galeote V."/>
            <person name="Bigey F."/>
            <person name="Dequin S."/>
            <person name="Byrne K.P."/>
            <person name="Wolfe K.H."/>
        </authorList>
    </citation>
    <scope>NUCLEOTIDE SEQUENCE [LARGE SCALE GENOMIC DNA]</scope>
    <source>
        <strain evidence="2 3">CBS2947</strain>
    </source>
</reference>
<dbReference type="AlphaFoldDB" id="A0A7H9HQ06"/>
<dbReference type="Pfam" id="PF00271">
    <property type="entry name" value="Helicase_C"/>
    <property type="match status" value="1"/>
</dbReference>
<evidence type="ECO:0000313" key="2">
    <source>
        <dbReference type="EMBL" id="QLQ79361.1"/>
    </source>
</evidence>
<dbReference type="EMBL" id="CP059268">
    <property type="protein sequence ID" value="QLQ79361.1"/>
    <property type="molecule type" value="Genomic_DNA"/>
</dbReference>
<dbReference type="OrthoDB" id="4054136at2759"/>
<evidence type="ECO:0000313" key="3">
    <source>
        <dbReference type="Proteomes" id="UP000510647"/>
    </source>
</evidence>
<sequence>MNDGSKRLLIGTKLVAEGISIPTLKMVILIDFRPNILEFIQMIGRLRNAGLCSILKGEYGIPEFPEPGLPAIQDTCLAAQIRKFYNLEQNPGIDQHSGCCNAGRTLPLATRQLLTDVEAAAREERASGWYECSGLTSANNLPFRVADAKRLKSNLHEWYGFTDAFYFLGFRNDVQRLLFLHAIDIHFCPLGVFTVNGKCKDCLNDRDICPVPDGTFETEGKSYRRIAIEVLAVHRMLLDDEQYKDHLKEIEFYYHNPFPYLDYFYQEKQNIYAEIKRRYNWYLVLLHSNRPIRAVESNQGVRISGVFSQFSIEILEIYRCLWHTLKEDKLNVPQFFFNFERTALPAVWEIPVDPAEGLGEYGKIDETFERISEQSSAGSQGAEYLREQFGKKYVSFKRDYMVREMKCLKE</sequence>
<dbReference type="InterPro" id="IPR027417">
    <property type="entry name" value="P-loop_NTPase"/>
</dbReference>
<gene>
    <name evidence="2" type="ORF">HG537_0B07160</name>
</gene>
<dbReference type="SUPFAM" id="SSF52540">
    <property type="entry name" value="P-loop containing nucleoside triphosphate hydrolases"/>
    <property type="match status" value="1"/>
</dbReference>
<accession>A0A7H9HQ06</accession>
<proteinExistence type="predicted"/>
<name>A0A7H9HQ06_9SACH</name>
<organism evidence="2 3">
    <name type="scientific">Torulaspora globosa</name>
    <dbReference type="NCBI Taxonomy" id="48254"/>
    <lineage>
        <taxon>Eukaryota</taxon>
        <taxon>Fungi</taxon>
        <taxon>Dikarya</taxon>
        <taxon>Ascomycota</taxon>
        <taxon>Saccharomycotina</taxon>
        <taxon>Saccharomycetes</taxon>
        <taxon>Saccharomycetales</taxon>
        <taxon>Saccharomycetaceae</taxon>
        <taxon>Torulaspora</taxon>
    </lineage>
</organism>
<dbReference type="Proteomes" id="UP000510647">
    <property type="component" value="Chromosome 2"/>
</dbReference>
<evidence type="ECO:0000259" key="1">
    <source>
        <dbReference type="Pfam" id="PF00271"/>
    </source>
</evidence>
<dbReference type="InterPro" id="IPR001650">
    <property type="entry name" value="Helicase_C-like"/>
</dbReference>